<dbReference type="InterPro" id="IPR023416">
    <property type="entry name" value="Transthyretin/HIU_hydrolase_d"/>
</dbReference>
<organism evidence="8 9">
    <name type="scientific">Phrynocephalus forsythii</name>
    <dbReference type="NCBI Taxonomy" id="171643"/>
    <lineage>
        <taxon>Eukaryota</taxon>
        <taxon>Metazoa</taxon>
        <taxon>Chordata</taxon>
        <taxon>Craniata</taxon>
        <taxon>Vertebrata</taxon>
        <taxon>Euteleostomi</taxon>
        <taxon>Lepidosauria</taxon>
        <taxon>Squamata</taxon>
        <taxon>Bifurcata</taxon>
        <taxon>Unidentata</taxon>
        <taxon>Episquamata</taxon>
        <taxon>Toxicofera</taxon>
        <taxon>Iguania</taxon>
        <taxon>Acrodonta</taxon>
        <taxon>Agamidae</taxon>
        <taxon>Agaminae</taxon>
        <taxon>Phrynocephalus</taxon>
    </lineage>
</organism>
<dbReference type="PANTHER" id="PTHR10395:SF11">
    <property type="entry name" value="5-HYDROXYISOURATE HYDROLASE"/>
    <property type="match status" value="1"/>
</dbReference>
<sequence length="185" mass="20402">MRSLGGLSQTRDHPRVWGNDMAELKRSRPPGLGVSHPKRPLGQALGSPLASEVGSVLCSEFQGAQREEAPSASLSIHALNLLSGLPATGLTMRFSRHEGPTQPWVEVLKSTTNTDGRLDRSSLAAQRLRAGTYKLHFDTGEYWQLQGYTSFYPYVEIVFTITGAERKVHIPLLLSPYSYTTYRGS</sequence>
<dbReference type="PRINTS" id="PR00189">
    <property type="entry name" value="TRNSTHYRETIN"/>
</dbReference>
<feature type="domain" description="Transthyretin/hydroxyisourate hydrolase" evidence="7">
    <location>
        <begin position="69"/>
        <end position="184"/>
    </location>
</feature>
<dbReference type="SMART" id="SM00095">
    <property type="entry name" value="TR_THY"/>
    <property type="match status" value="1"/>
</dbReference>
<evidence type="ECO:0000256" key="4">
    <source>
        <dbReference type="ARBA" id="ARBA00022801"/>
    </source>
</evidence>
<dbReference type="InterPro" id="IPR014306">
    <property type="entry name" value="Hydroxyisourate_hydrolase"/>
</dbReference>
<evidence type="ECO:0000313" key="8">
    <source>
        <dbReference type="EMBL" id="KAJ7312185.1"/>
    </source>
</evidence>
<dbReference type="Gene3D" id="2.60.40.180">
    <property type="entry name" value="Transthyretin/hydroxyisourate hydrolase domain"/>
    <property type="match status" value="1"/>
</dbReference>
<protein>
    <recommendedName>
        <fullName evidence="2">hydroxyisourate hydrolase</fullName>
        <ecNumber evidence="2">3.5.2.17</ecNumber>
    </recommendedName>
</protein>
<keyword evidence="9" id="KW-1185">Reference proteome</keyword>
<feature type="binding site" evidence="5">
    <location>
        <position position="182"/>
    </location>
    <ligand>
        <name>substrate</name>
    </ligand>
</feature>
<dbReference type="GO" id="GO:0006144">
    <property type="term" value="P:purine nucleobase metabolic process"/>
    <property type="evidence" value="ECO:0007669"/>
    <property type="project" value="UniProtKB-KW"/>
</dbReference>
<evidence type="ECO:0000256" key="1">
    <source>
        <dbReference type="ARBA" id="ARBA00001043"/>
    </source>
</evidence>
<evidence type="ECO:0000256" key="5">
    <source>
        <dbReference type="PIRSR" id="PIRSR600895-51"/>
    </source>
</evidence>
<dbReference type="InterPro" id="IPR036817">
    <property type="entry name" value="Transthyretin/HIU_hydrolase_sf"/>
</dbReference>
<dbReference type="EMBL" id="JAPFRF010000013">
    <property type="protein sequence ID" value="KAJ7312185.1"/>
    <property type="molecule type" value="Genomic_DNA"/>
</dbReference>
<feature type="binding site" evidence="5">
    <location>
        <position position="117"/>
    </location>
    <ligand>
        <name>substrate</name>
    </ligand>
</feature>
<dbReference type="Pfam" id="PF00576">
    <property type="entry name" value="Transthyretin"/>
    <property type="match status" value="1"/>
</dbReference>
<dbReference type="NCBIfam" id="TIGR02962">
    <property type="entry name" value="hdxy_isourate"/>
    <property type="match status" value="1"/>
</dbReference>
<name>A0A9Q0XF52_9SAUR</name>
<gene>
    <name evidence="8" type="ORF">JRQ81_006545</name>
</gene>
<keyword evidence="4" id="KW-0378">Hydrolase</keyword>
<accession>A0A9Q0XF52</accession>
<dbReference type="AlphaFoldDB" id="A0A9Q0XF52"/>
<dbReference type="GO" id="GO:0033971">
    <property type="term" value="F:hydroxyisourate hydrolase activity"/>
    <property type="evidence" value="ECO:0007669"/>
    <property type="project" value="UniProtKB-EC"/>
</dbReference>
<comment type="catalytic activity">
    <reaction evidence="1">
        <text>5-hydroxyisourate + H2O = 5-hydroxy-2-oxo-4-ureido-2,5-dihydro-1H-imidazole-5-carboxylate + H(+)</text>
        <dbReference type="Rhea" id="RHEA:23736"/>
        <dbReference type="ChEBI" id="CHEBI:15377"/>
        <dbReference type="ChEBI" id="CHEBI:15378"/>
        <dbReference type="ChEBI" id="CHEBI:18072"/>
        <dbReference type="ChEBI" id="CHEBI:58639"/>
        <dbReference type="EC" id="3.5.2.17"/>
    </reaction>
</comment>
<evidence type="ECO:0000256" key="6">
    <source>
        <dbReference type="SAM" id="MobiDB-lite"/>
    </source>
</evidence>
<dbReference type="Proteomes" id="UP001142489">
    <property type="component" value="Unassembled WGS sequence"/>
</dbReference>
<evidence type="ECO:0000256" key="3">
    <source>
        <dbReference type="ARBA" id="ARBA00022631"/>
    </source>
</evidence>
<evidence type="ECO:0000313" key="9">
    <source>
        <dbReference type="Proteomes" id="UP001142489"/>
    </source>
</evidence>
<comment type="caution">
    <text evidence="8">The sequence shown here is derived from an EMBL/GenBank/DDBJ whole genome shotgun (WGS) entry which is preliminary data.</text>
</comment>
<dbReference type="EC" id="3.5.2.17" evidence="2"/>
<feature type="region of interest" description="Disordered" evidence="6">
    <location>
        <begin position="23"/>
        <end position="42"/>
    </location>
</feature>
<evidence type="ECO:0000259" key="7">
    <source>
        <dbReference type="SMART" id="SM00095"/>
    </source>
</evidence>
<reference evidence="8" key="1">
    <citation type="journal article" date="2023" name="DNA Res.">
        <title>Chromosome-level genome assembly of Phrynocephalus forsythii using third-generation DNA sequencing and Hi-C analysis.</title>
        <authorList>
            <person name="Qi Y."/>
            <person name="Zhao W."/>
            <person name="Zhao Y."/>
            <person name="Niu C."/>
            <person name="Cao S."/>
            <person name="Zhang Y."/>
        </authorList>
    </citation>
    <scope>NUCLEOTIDE SEQUENCE</scope>
    <source>
        <tissue evidence="8">Muscle</tissue>
    </source>
</reference>
<proteinExistence type="predicted"/>
<dbReference type="CDD" id="cd05822">
    <property type="entry name" value="TLP_HIUase"/>
    <property type="match status" value="1"/>
</dbReference>
<dbReference type="InterPro" id="IPR000895">
    <property type="entry name" value="Transthyretin/HIU_hydrolase"/>
</dbReference>
<dbReference type="OrthoDB" id="10265230at2759"/>
<dbReference type="SUPFAM" id="SSF49472">
    <property type="entry name" value="Transthyretin (synonym: prealbumin)"/>
    <property type="match status" value="1"/>
</dbReference>
<evidence type="ECO:0000256" key="2">
    <source>
        <dbReference type="ARBA" id="ARBA00012609"/>
    </source>
</evidence>
<dbReference type="PANTHER" id="PTHR10395">
    <property type="entry name" value="URICASE AND TRANSTHYRETIN-RELATED"/>
    <property type="match status" value="1"/>
</dbReference>
<keyword evidence="3" id="KW-0659">Purine metabolism</keyword>
<feature type="binding site" evidence="5">
    <location>
        <position position="77"/>
    </location>
    <ligand>
        <name>substrate</name>
    </ligand>
</feature>